<feature type="domain" description="Zinc knuckle CX2CX4HX4C" evidence="1">
    <location>
        <begin position="101"/>
        <end position="148"/>
    </location>
</feature>
<evidence type="ECO:0000313" key="2">
    <source>
        <dbReference type="EMBL" id="KAK2649227.1"/>
    </source>
</evidence>
<dbReference type="Pfam" id="PF14392">
    <property type="entry name" value="zf-CCHC_4"/>
    <property type="match status" value="1"/>
</dbReference>
<comment type="caution">
    <text evidence="2">The sequence shown here is derived from an EMBL/GenBank/DDBJ whole genome shotgun (WGS) entry which is preliminary data.</text>
</comment>
<proteinExistence type="predicted"/>
<keyword evidence="3" id="KW-1185">Reference proteome</keyword>
<name>A0AAD9U868_9ROSI</name>
<organism evidence="2 3">
    <name type="scientific">Dipteronia dyeriana</name>
    <dbReference type="NCBI Taxonomy" id="168575"/>
    <lineage>
        <taxon>Eukaryota</taxon>
        <taxon>Viridiplantae</taxon>
        <taxon>Streptophyta</taxon>
        <taxon>Embryophyta</taxon>
        <taxon>Tracheophyta</taxon>
        <taxon>Spermatophyta</taxon>
        <taxon>Magnoliopsida</taxon>
        <taxon>eudicotyledons</taxon>
        <taxon>Gunneridae</taxon>
        <taxon>Pentapetalae</taxon>
        <taxon>rosids</taxon>
        <taxon>malvids</taxon>
        <taxon>Sapindales</taxon>
        <taxon>Sapindaceae</taxon>
        <taxon>Hippocastanoideae</taxon>
        <taxon>Acereae</taxon>
        <taxon>Dipteronia</taxon>
    </lineage>
</organism>
<dbReference type="AlphaFoldDB" id="A0AAD9U868"/>
<evidence type="ECO:0000313" key="3">
    <source>
        <dbReference type="Proteomes" id="UP001280121"/>
    </source>
</evidence>
<dbReference type="InterPro" id="IPR040256">
    <property type="entry name" value="At4g02000-like"/>
</dbReference>
<gene>
    <name evidence="2" type="ORF">Ddye_016716</name>
</gene>
<evidence type="ECO:0000259" key="1">
    <source>
        <dbReference type="Pfam" id="PF14392"/>
    </source>
</evidence>
<reference evidence="2" key="1">
    <citation type="journal article" date="2023" name="Plant J.">
        <title>Genome sequences and population genomics provide insights into the demographic history, inbreeding, and mutation load of two 'living fossil' tree species of Dipteronia.</title>
        <authorList>
            <person name="Feng Y."/>
            <person name="Comes H.P."/>
            <person name="Chen J."/>
            <person name="Zhu S."/>
            <person name="Lu R."/>
            <person name="Zhang X."/>
            <person name="Li P."/>
            <person name="Qiu J."/>
            <person name="Olsen K.M."/>
            <person name="Qiu Y."/>
        </authorList>
    </citation>
    <scope>NUCLEOTIDE SEQUENCE</scope>
    <source>
        <strain evidence="2">KIB01</strain>
    </source>
</reference>
<dbReference type="PANTHER" id="PTHR31286">
    <property type="entry name" value="GLYCINE-RICH CELL WALL STRUCTURAL PROTEIN 1.8-LIKE"/>
    <property type="match status" value="1"/>
</dbReference>
<sequence>MMATSLVGKNAGDKEKIIVGGLWSFDDSLIVIKEPEGKGDMHRMCFDRTEFWVQIHNAPLMCMTRDIWRFLRSNFSDVVDVDGSDSGSFPSNFLRVWVVIEIEKPLRRCLRVDVLGDGVELIVLLKYERLPSFCFRYGLIGHTIRECPDCLNGSVAKIREELFYGL</sequence>
<dbReference type="Proteomes" id="UP001280121">
    <property type="component" value="Unassembled WGS sequence"/>
</dbReference>
<protein>
    <recommendedName>
        <fullName evidence="1">Zinc knuckle CX2CX4HX4C domain-containing protein</fullName>
    </recommendedName>
</protein>
<dbReference type="EMBL" id="JANJYI010000005">
    <property type="protein sequence ID" value="KAK2649227.1"/>
    <property type="molecule type" value="Genomic_DNA"/>
</dbReference>
<dbReference type="PANTHER" id="PTHR31286:SF167">
    <property type="entry name" value="OS09G0268800 PROTEIN"/>
    <property type="match status" value="1"/>
</dbReference>
<dbReference type="InterPro" id="IPR025836">
    <property type="entry name" value="Zn_knuckle_CX2CX4HX4C"/>
</dbReference>
<accession>A0AAD9U868</accession>